<name>A0A932I204_UNCTE</name>
<dbReference type="Proteomes" id="UP000782312">
    <property type="component" value="Unassembled WGS sequence"/>
</dbReference>
<organism evidence="1 2">
    <name type="scientific">Tectimicrobiota bacterium</name>
    <dbReference type="NCBI Taxonomy" id="2528274"/>
    <lineage>
        <taxon>Bacteria</taxon>
        <taxon>Pseudomonadati</taxon>
        <taxon>Nitrospinota/Tectimicrobiota group</taxon>
        <taxon>Candidatus Tectimicrobiota</taxon>
    </lineage>
</organism>
<reference evidence="1" key="1">
    <citation type="submission" date="2020-07" db="EMBL/GenBank/DDBJ databases">
        <title>Huge and variable diversity of episymbiotic CPR bacteria and DPANN archaea in groundwater ecosystems.</title>
        <authorList>
            <person name="He C.Y."/>
            <person name="Keren R."/>
            <person name="Whittaker M."/>
            <person name="Farag I.F."/>
            <person name="Doudna J."/>
            <person name="Cate J.H.D."/>
            <person name="Banfield J.F."/>
        </authorList>
    </citation>
    <scope>NUCLEOTIDE SEQUENCE</scope>
    <source>
        <strain evidence="1">NC_groundwater_763_Ag_S-0.2um_68_21</strain>
    </source>
</reference>
<dbReference type="InterPro" id="IPR036249">
    <property type="entry name" value="Thioredoxin-like_sf"/>
</dbReference>
<protein>
    <recommendedName>
        <fullName evidence="3">Alkyl hydroperoxide reductase subunit C/ Thiol specific antioxidant domain-containing protein</fullName>
    </recommendedName>
</protein>
<dbReference type="EMBL" id="JACPUR010000041">
    <property type="protein sequence ID" value="MBI3129547.1"/>
    <property type="molecule type" value="Genomic_DNA"/>
</dbReference>
<dbReference type="AlphaFoldDB" id="A0A932I204"/>
<gene>
    <name evidence="1" type="ORF">HYZ11_18215</name>
</gene>
<evidence type="ECO:0008006" key="3">
    <source>
        <dbReference type="Google" id="ProtNLM"/>
    </source>
</evidence>
<evidence type="ECO:0000313" key="2">
    <source>
        <dbReference type="Proteomes" id="UP000782312"/>
    </source>
</evidence>
<comment type="caution">
    <text evidence="1">The sequence shown here is derived from an EMBL/GenBank/DDBJ whole genome shotgun (WGS) entry which is preliminary data.</text>
</comment>
<evidence type="ECO:0000313" key="1">
    <source>
        <dbReference type="EMBL" id="MBI3129547.1"/>
    </source>
</evidence>
<dbReference type="SUPFAM" id="SSF52833">
    <property type="entry name" value="Thioredoxin-like"/>
    <property type="match status" value="1"/>
</dbReference>
<proteinExistence type="predicted"/>
<sequence length="87" mass="10292">MRPANEFLRKPPGPMFGFWSWRYLNLIKTIKLVRSKRVKEFYEKFPSVFPPGERFPDFALRDIHGNTHRMADYLGKKYLVITTGAIT</sequence>
<accession>A0A932I204</accession>
<dbReference type="Gene3D" id="3.40.30.10">
    <property type="entry name" value="Glutaredoxin"/>
    <property type="match status" value="1"/>
</dbReference>